<dbReference type="Gene3D" id="3.30.420.340">
    <property type="entry name" value="UvrC, RNAse H endonuclease domain"/>
    <property type="match status" value="1"/>
</dbReference>
<accession>A0AA44BCG3</accession>
<dbReference type="GO" id="GO:0009380">
    <property type="term" value="C:excinuclease repair complex"/>
    <property type="evidence" value="ECO:0007669"/>
    <property type="project" value="InterPro"/>
</dbReference>
<dbReference type="SMART" id="SM00465">
    <property type="entry name" value="GIYc"/>
    <property type="match status" value="1"/>
</dbReference>
<evidence type="ECO:0000313" key="11">
    <source>
        <dbReference type="EMBL" id="NBG87344.1"/>
    </source>
</evidence>
<dbReference type="InterPro" id="IPR010994">
    <property type="entry name" value="RuvA_2-like"/>
</dbReference>
<dbReference type="HAMAP" id="MF_00203">
    <property type="entry name" value="UvrC"/>
    <property type="match status" value="1"/>
</dbReference>
<dbReference type="SUPFAM" id="SSF46600">
    <property type="entry name" value="C-terminal UvrC-binding domain of UvrB"/>
    <property type="match status" value="1"/>
</dbReference>
<comment type="similarity">
    <text evidence="7">Belongs to the UvrC family.</text>
</comment>
<feature type="domain" description="UvrC family homology region profile" evidence="10">
    <location>
        <begin position="261"/>
        <end position="507"/>
    </location>
</feature>
<keyword evidence="2 7" id="KW-0227">DNA damage</keyword>
<dbReference type="InterPro" id="IPR003583">
    <property type="entry name" value="Hlx-hairpin-Hlx_DNA-bd_motif"/>
</dbReference>
<dbReference type="Gene3D" id="4.10.860.10">
    <property type="entry name" value="UVR domain"/>
    <property type="match status" value="1"/>
</dbReference>
<dbReference type="GO" id="GO:0009432">
    <property type="term" value="P:SOS response"/>
    <property type="evidence" value="ECO:0007669"/>
    <property type="project" value="UniProtKB-UniRule"/>
</dbReference>
<keyword evidence="5 7" id="KW-0234">DNA repair</keyword>
<dbReference type="AlphaFoldDB" id="A0AA44BCG3"/>
<dbReference type="Pfam" id="PF08459">
    <property type="entry name" value="UvrC_RNaseH_dom"/>
    <property type="match status" value="1"/>
</dbReference>
<dbReference type="InterPro" id="IPR036876">
    <property type="entry name" value="UVR_dom_sf"/>
</dbReference>
<dbReference type="PROSITE" id="PS50165">
    <property type="entry name" value="UVRC"/>
    <property type="match status" value="1"/>
</dbReference>
<dbReference type="CDD" id="cd10434">
    <property type="entry name" value="GIY-YIG_UvrC_Cho"/>
    <property type="match status" value="1"/>
</dbReference>
<dbReference type="InterPro" id="IPR004791">
    <property type="entry name" value="UvrC"/>
</dbReference>
<dbReference type="FunFam" id="3.40.1440.10:FF:000001">
    <property type="entry name" value="UvrABC system protein C"/>
    <property type="match status" value="1"/>
</dbReference>
<dbReference type="InterPro" id="IPR000305">
    <property type="entry name" value="GIY-YIG_endonuc"/>
</dbReference>
<dbReference type="Pfam" id="PF02151">
    <property type="entry name" value="UVR"/>
    <property type="match status" value="1"/>
</dbReference>
<dbReference type="InterPro" id="IPR050066">
    <property type="entry name" value="UvrABC_protein_C"/>
</dbReference>
<keyword evidence="4 7" id="KW-0267">Excision nuclease</keyword>
<evidence type="ECO:0000259" key="9">
    <source>
        <dbReference type="PROSITE" id="PS50164"/>
    </source>
</evidence>
<keyword evidence="1 7" id="KW-0963">Cytoplasm</keyword>
<feature type="domain" description="UVR" evidence="8">
    <location>
        <begin position="210"/>
        <end position="245"/>
    </location>
</feature>
<proteinExistence type="inferred from homology"/>
<evidence type="ECO:0000256" key="3">
    <source>
        <dbReference type="ARBA" id="ARBA00022769"/>
    </source>
</evidence>
<gene>
    <name evidence="7 11" type="primary">uvrC</name>
    <name evidence="11" type="ORF">ISALK_02400</name>
</gene>
<dbReference type="GO" id="GO:0003677">
    <property type="term" value="F:DNA binding"/>
    <property type="evidence" value="ECO:0007669"/>
    <property type="project" value="UniProtKB-UniRule"/>
</dbReference>
<dbReference type="Pfam" id="PF01541">
    <property type="entry name" value="GIY-YIG"/>
    <property type="match status" value="1"/>
</dbReference>
<dbReference type="NCBIfam" id="TIGR00194">
    <property type="entry name" value="uvrC"/>
    <property type="match status" value="1"/>
</dbReference>
<dbReference type="InterPro" id="IPR047296">
    <property type="entry name" value="GIY-YIG_UvrC_Cho"/>
</dbReference>
<evidence type="ECO:0000256" key="5">
    <source>
        <dbReference type="ARBA" id="ARBA00023204"/>
    </source>
</evidence>
<dbReference type="Pfam" id="PF22920">
    <property type="entry name" value="UvrC_RNaseH"/>
    <property type="match status" value="1"/>
</dbReference>
<dbReference type="RefSeq" id="WP_160718660.1">
    <property type="nucleotide sequence ID" value="NZ_SUMG01000002.1"/>
</dbReference>
<keyword evidence="12" id="KW-1185">Reference proteome</keyword>
<dbReference type="Proteomes" id="UP000449710">
    <property type="component" value="Unassembled WGS sequence"/>
</dbReference>
<dbReference type="PROSITE" id="PS50151">
    <property type="entry name" value="UVR"/>
    <property type="match status" value="1"/>
</dbReference>
<dbReference type="PANTHER" id="PTHR30562">
    <property type="entry name" value="UVRC/OXIDOREDUCTASE"/>
    <property type="match status" value="1"/>
</dbReference>
<protein>
    <recommendedName>
        <fullName evidence="7">UvrABC system protein C</fullName>
        <shortName evidence="7">Protein UvrC</shortName>
    </recommendedName>
    <alternativeName>
        <fullName evidence="7">Excinuclease ABC subunit C</fullName>
    </alternativeName>
</protein>
<evidence type="ECO:0000256" key="2">
    <source>
        <dbReference type="ARBA" id="ARBA00022763"/>
    </source>
</evidence>
<evidence type="ECO:0000256" key="6">
    <source>
        <dbReference type="ARBA" id="ARBA00023236"/>
    </source>
</evidence>
<keyword evidence="3 7" id="KW-0228">DNA excision</keyword>
<comment type="subunit">
    <text evidence="7">Interacts with UvrB in an incision complex.</text>
</comment>
<organism evidence="11 12">
    <name type="scientific">Isachenkonia alkalipeptolytica</name>
    <dbReference type="NCBI Taxonomy" id="2565777"/>
    <lineage>
        <taxon>Bacteria</taxon>
        <taxon>Bacillati</taxon>
        <taxon>Bacillota</taxon>
        <taxon>Clostridia</taxon>
        <taxon>Eubacteriales</taxon>
        <taxon>Clostridiaceae</taxon>
        <taxon>Isachenkonia</taxon>
    </lineage>
</organism>
<evidence type="ECO:0000256" key="7">
    <source>
        <dbReference type="HAMAP-Rule" id="MF_00203"/>
    </source>
</evidence>
<dbReference type="InterPro" id="IPR038476">
    <property type="entry name" value="UvrC_RNase_H_dom_sf"/>
</dbReference>
<dbReference type="GO" id="GO:0005737">
    <property type="term" value="C:cytoplasm"/>
    <property type="evidence" value="ECO:0007669"/>
    <property type="project" value="UniProtKB-SubCell"/>
</dbReference>
<dbReference type="Gene3D" id="1.10.150.20">
    <property type="entry name" value="5' to 3' exonuclease, C-terminal subdomain"/>
    <property type="match status" value="1"/>
</dbReference>
<comment type="caution">
    <text evidence="11">The sequence shown here is derived from an EMBL/GenBank/DDBJ whole genome shotgun (WGS) entry which is preliminary data.</text>
</comment>
<dbReference type="GO" id="GO:0006289">
    <property type="term" value="P:nucleotide-excision repair"/>
    <property type="evidence" value="ECO:0007669"/>
    <property type="project" value="UniProtKB-UniRule"/>
</dbReference>
<feature type="domain" description="GIY-YIG" evidence="9">
    <location>
        <begin position="18"/>
        <end position="97"/>
    </location>
</feature>
<dbReference type="InterPro" id="IPR001162">
    <property type="entry name" value="UvrC_RNase_H_dom"/>
</dbReference>
<dbReference type="SUPFAM" id="SSF47781">
    <property type="entry name" value="RuvA domain 2-like"/>
    <property type="match status" value="1"/>
</dbReference>
<dbReference type="GO" id="GO:0009381">
    <property type="term" value="F:excinuclease ABC activity"/>
    <property type="evidence" value="ECO:0007669"/>
    <property type="project" value="UniProtKB-UniRule"/>
</dbReference>
<evidence type="ECO:0000313" key="12">
    <source>
        <dbReference type="Proteomes" id="UP000449710"/>
    </source>
</evidence>
<name>A0AA44BCG3_9CLOT</name>
<dbReference type="InterPro" id="IPR001943">
    <property type="entry name" value="UVR_dom"/>
</dbReference>
<dbReference type="SMART" id="SM00278">
    <property type="entry name" value="HhH1"/>
    <property type="match status" value="2"/>
</dbReference>
<comment type="function">
    <text evidence="7">The UvrABC repair system catalyzes the recognition and processing of DNA lesions. UvrC both incises the 5' and 3' sides of the lesion. The N-terminal half is responsible for the 3' incision and the C-terminal half is responsible for the 5' incision.</text>
</comment>
<sequence>MNEEISERIQKLLEHLPKSPGVYLMKNANDHIIYVGKAINLRSRVRQYFQSSRNQPPKVQAMVPNIHHFEYIVTDSEIEALILENNLIKENKPKYNVLLRDDKTYPYIKVTLQEEFPRLLKTRKIRKDGAKYFGPYTNIWALNETLNILRSLYPIRQCNKDINKLIEKKVRPCLNYHIKKCIGPCTGRVNKEAYQEMIQGILLFLEGREDELIKKIEGQMHQAAEAMDFENAAKYRDQVEALREILQRQKVVSTKEYDQDIIAMAKRDNKSSVQVFFIRKGKLVQRENFILENDAEEKEEEILSSFIKQFYSGMNFIPKEVLLEQEFEDREIIESWLSSRKNEKVTLQIPKIGEKKKLLTMVKENAKLFLDQKVEVEKKKEEKVEQVLTGLQERLTLDGIPHRIEAYDISNIQGVESVGSMVVFTDTKPDRKEYRRFKIQKVKGPDDYKSMEEVLERRFRRGLREIQDLQSLEDFSEVETLGKFATFPELILIDGGKGQVAIVERVLEKLGVRVPVCGMVKDDKHRTRGLVYRGEEIPLKKGSPLMLFISQVQEEVHRFAITHHRSLMKKHQEKSALDDVPGIGRVKKLALYNHFKTLDHIKKATEEELLAVERVTKKDAENIRKYLA</sequence>
<dbReference type="PANTHER" id="PTHR30562:SF1">
    <property type="entry name" value="UVRABC SYSTEM PROTEIN C"/>
    <property type="match status" value="1"/>
</dbReference>
<dbReference type="Pfam" id="PF14520">
    <property type="entry name" value="HHH_5"/>
    <property type="match status" value="1"/>
</dbReference>
<evidence type="ECO:0000259" key="8">
    <source>
        <dbReference type="PROSITE" id="PS50151"/>
    </source>
</evidence>
<dbReference type="NCBIfam" id="NF001824">
    <property type="entry name" value="PRK00558.1-5"/>
    <property type="match status" value="1"/>
</dbReference>
<comment type="subcellular location">
    <subcellularLocation>
        <location evidence="7">Cytoplasm</location>
    </subcellularLocation>
</comment>
<evidence type="ECO:0000256" key="4">
    <source>
        <dbReference type="ARBA" id="ARBA00022881"/>
    </source>
</evidence>
<dbReference type="InterPro" id="IPR035901">
    <property type="entry name" value="GIY-YIG_endonuc_sf"/>
</dbReference>
<keyword evidence="6 7" id="KW-0742">SOS response</keyword>
<evidence type="ECO:0000256" key="1">
    <source>
        <dbReference type="ARBA" id="ARBA00022490"/>
    </source>
</evidence>
<dbReference type="SUPFAM" id="SSF82771">
    <property type="entry name" value="GIY-YIG endonuclease"/>
    <property type="match status" value="1"/>
</dbReference>
<dbReference type="EMBL" id="SUMG01000002">
    <property type="protein sequence ID" value="NBG87344.1"/>
    <property type="molecule type" value="Genomic_DNA"/>
</dbReference>
<dbReference type="PROSITE" id="PS50164">
    <property type="entry name" value="GIY_YIG"/>
    <property type="match status" value="1"/>
</dbReference>
<dbReference type="Gene3D" id="3.40.1440.10">
    <property type="entry name" value="GIY-YIG endonuclease"/>
    <property type="match status" value="1"/>
</dbReference>
<evidence type="ECO:0000259" key="10">
    <source>
        <dbReference type="PROSITE" id="PS50165"/>
    </source>
</evidence>
<reference evidence="11 12" key="1">
    <citation type="submission" date="2019-04" db="EMBL/GenBank/DDBJ databases">
        <title>Isachenkonia alkalipeptolytica gen. nov. sp. nov. a new anaerobic, alkiliphilic organothrophic bacterium capable to reduce synthesized ferrihydrite isolated from a soda lake.</title>
        <authorList>
            <person name="Toshchakov S.V."/>
            <person name="Zavarzina D.G."/>
            <person name="Zhilina T.N."/>
            <person name="Kostrikina N.A."/>
            <person name="Kublanov I.V."/>
        </authorList>
    </citation>
    <scope>NUCLEOTIDE SEQUENCE [LARGE SCALE GENOMIC DNA]</scope>
    <source>
        <strain evidence="11 12">Z-1701</strain>
    </source>
</reference>